<sequence>MLVPYLNARHGEENSPEVRRKSFHVAGNCRYPNVSSKTVTAKQHLNGESSSRFLQPSATSVRRITSPTIQAFETEECWRFGEFISTNYANTDVREPPKVRKRKCQTVQYRQYSSTENISEPGEVARPVKISRPAKPKLITIQRSSPCRAAPHGKSEANEFAHEFIVFEQLSSISNSLSLSPRGVQSSIPCDDSGYATQDSYSSIGDTSPLFPDGRAPDASPRLSRRRFSLKSQIPRWIQKNSPVHKNESSSGGAGGSHSPSCTPTLPRLALLSPASPPSEENKTLMATCWTVGWTLDHLEASMMQIPRPNLTLSSPVIIFVRSTTEKTLLQPFKDIFPSAPIEKLSSLCAAFVAQIYLSSLETSEHANNNPVITGNVVDGISGKARTRLGLHLSKTSQLRFKERLLRTRGADINARLDEIVDKLLVDVCGTSDSSLKGALVALVQLLEGNKSSDSSKH</sequence>
<dbReference type="EMBL" id="PDND01000033">
    <property type="protein sequence ID" value="PGH34781.1"/>
    <property type="molecule type" value="Genomic_DNA"/>
</dbReference>
<protein>
    <submittedName>
        <fullName evidence="2">Uncharacterized protein</fullName>
    </submittedName>
</protein>
<keyword evidence="3" id="KW-1185">Reference proteome</keyword>
<dbReference type="VEuPathDB" id="FungiDB:EMCG_04756"/>
<proteinExistence type="predicted"/>
<evidence type="ECO:0000256" key="1">
    <source>
        <dbReference type="SAM" id="MobiDB-lite"/>
    </source>
</evidence>
<evidence type="ECO:0000313" key="3">
    <source>
        <dbReference type="Proteomes" id="UP000226031"/>
    </source>
</evidence>
<comment type="caution">
    <text evidence="2">The sequence shown here is derived from an EMBL/GenBank/DDBJ whole genome shotgun (WGS) entry which is preliminary data.</text>
</comment>
<organism evidence="2 3">
    <name type="scientific">[Emmonsia] crescens</name>
    <dbReference type="NCBI Taxonomy" id="73230"/>
    <lineage>
        <taxon>Eukaryota</taxon>
        <taxon>Fungi</taxon>
        <taxon>Dikarya</taxon>
        <taxon>Ascomycota</taxon>
        <taxon>Pezizomycotina</taxon>
        <taxon>Eurotiomycetes</taxon>
        <taxon>Eurotiomycetidae</taxon>
        <taxon>Onygenales</taxon>
        <taxon>Ajellomycetaceae</taxon>
        <taxon>Emergomyces</taxon>
    </lineage>
</organism>
<feature type="compositionally biased region" description="Polar residues" evidence="1">
    <location>
        <begin position="195"/>
        <end position="206"/>
    </location>
</feature>
<evidence type="ECO:0000313" key="2">
    <source>
        <dbReference type="EMBL" id="PGH34781.1"/>
    </source>
</evidence>
<gene>
    <name evidence="2" type="ORF">GX50_02340</name>
</gene>
<dbReference type="AlphaFoldDB" id="A0A2B7ZN28"/>
<feature type="region of interest" description="Disordered" evidence="1">
    <location>
        <begin position="181"/>
        <end position="224"/>
    </location>
</feature>
<feature type="compositionally biased region" description="Low complexity" evidence="1">
    <location>
        <begin position="257"/>
        <end position="274"/>
    </location>
</feature>
<reference evidence="2 3" key="1">
    <citation type="submission" date="2017-10" db="EMBL/GenBank/DDBJ databases">
        <title>Comparative genomics in systemic dimorphic fungi from Ajellomycetaceae.</title>
        <authorList>
            <person name="Munoz J.F."/>
            <person name="Mcewen J.G."/>
            <person name="Clay O.K."/>
            <person name="Cuomo C.A."/>
        </authorList>
    </citation>
    <scope>NUCLEOTIDE SEQUENCE [LARGE SCALE GENOMIC DNA]</scope>
    <source>
        <strain evidence="2 3">UAMH4076</strain>
    </source>
</reference>
<feature type="region of interest" description="Disordered" evidence="1">
    <location>
        <begin position="239"/>
        <end position="280"/>
    </location>
</feature>
<dbReference type="Proteomes" id="UP000226031">
    <property type="component" value="Unassembled WGS sequence"/>
</dbReference>
<accession>A0A2B7ZN28</accession>
<name>A0A2B7ZN28_9EURO</name>